<evidence type="ECO:0000256" key="3">
    <source>
        <dbReference type="PROSITE-ProRule" id="PRU00221"/>
    </source>
</evidence>
<feature type="repeat" description="WD" evidence="3">
    <location>
        <begin position="1183"/>
        <end position="1223"/>
    </location>
</feature>
<dbReference type="EMBL" id="JAALHA020000004">
    <property type="protein sequence ID" value="MDR9895231.1"/>
    <property type="molecule type" value="Genomic_DNA"/>
</dbReference>
<dbReference type="InterPro" id="IPR011043">
    <property type="entry name" value="Gal_Oxase/kelch_b-propeller"/>
</dbReference>
<feature type="repeat" description="WD" evidence="3">
    <location>
        <begin position="1353"/>
        <end position="1394"/>
    </location>
</feature>
<sequence length="1429" mass="159772">MVEFEHDFLVNSAKNKNLTQEQQEVFLLKFIDNLSNKEIAERLKISEAACLKRMGEVYKKFAIQGGRGKGKDELLRSVLREQFKQLQEESAQFQLLTPATPDKLVQAVEISEEQSHTVMESDLQKLAKKMRDWFKALNYEFEQYEVLEKKYFEWIIKIPVWLKYERVLVRGTVGEANLGDLMALRQSVGQHKTHAGLLIAECRISPACLKEAKKHENPLLYCYTLDELLDESADFSGYLNWLEGEIQNRGINRVYVPLVCMKEEFDPVTKQNIGISHYAEAEGGIDGYVDRWLDDPSKEHLSILGEFGTGKTWFALHYAWVALKRYQQAKERGTQRPRLPLVIQLRDYAKAVSVESLFSEFFFRKHEIPLPGYSAFEQLNRMGKLLLIFDGFDEMAARINRQEMINNFWELAKVVVPGAKVILTCRKEHFPEAKEGWALLNAELKASTASLTGETPQFEVLELEKLTKTQMKKLLLLQGGEPEVVEQVIDSDNAELLDLASRPVMMKLIVEALPDIKAGKPVDIARVYLYAVQRKMERDIKAERTFTSLADKVYFLCELAWEMYSTRQMSLNYRLFPDHIRRLFGAFVQEEKDLDHWHYDMMGQTMLIRNTDGDYTFAHRSLLEFFVAYKFAAELGTLAPDFTQLAQKKVHLSTSSQSQNYTWSSYFQHERDQGGNIVSTAPLLSFSYESLENLSKTFGLYKVEKIEALLTNFLVPMLEPVEASINHLLDVLEATKGRSEKEVGSVGSNVITLLAKLDLTALEGRDLTRAVILEGDFADSTDSRLRHVNLTDAILTGSTFAWRFGNVLSVAYTPDNSILAIGDADGRIHLCQLANTEQIMTCNGKHNGWVRSVTFSPDGKLIASGSEDHTIKLWDVSTRQCLKTLEQHTDWVWSVAFSRDGATLVSGGGDCMVRLWDVNNGHCLKSWKNDSQVLSVAFSPDGQIIATGDEKDTVKLWNVSTGKPGVPLQGHTGRVRSVAFSPNGQLIASGGDDHTIKLWNVSTGGCLETLTEHTDHVWSVSFSPDGRILASSGEDQVIRLWQVDTYQCIKTFGGVSSISEDSAQVRTVAFSPDGAALASGSNRTVNLWDVKAGKSFKTLRGYSDSVQSVAFSPDTQTLASAGDDESVRLWNINTGQNFKILRGHTSRVWSVTFSPDGEALATSSSDHTVKLWNISTGQCLKTLIGHTSWVQSVVFSPDGQLIASAGDDSVKLWDISTGHCLKTLTDSNPQSQWVWTVAFSPDGQTLASAGEDQTVSLWNVRTGKCRKILKGHTSRLWSVAFSPDGQTLASAGDDKIVRLWDTKTGKPLKVLEGHTSSVRSVAFSFANQFIASGSDDQTVKLWRIDTGECQKTLEGHGDRVRSVTFSPDDKTLTSGGEDSKIKLWDITSGECTKTLAVPSLYEGLVITRVRGLTSNQKDTLKLLGAIEEC</sequence>
<dbReference type="PROSITE" id="PS50294">
    <property type="entry name" value="WD_REPEATS_REGION"/>
    <property type="match status" value="12"/>
</dbReference>
<dbReference type="InterPro" id="IPR007111">
    <property type="entry name" value="NACHT_NTPase"/>
</dbReference>
<dbReference type="PANTHER" id="PTHR19879:SF9">
    <property type="entry name" value="TRANSCRIPTION INITIATION FACTOR TFIID SUBUNIT 5"/>
    <property type="match status" value="1"/>
</dbReference>
<organism evidence="5 6">
    <name type="scientific">Aetokthonos hydrillicola Thurmond2011</name>
    <dbReference type="NCBI Taxonomy" id="2712845"/>
    <lineage>
        <taxon>Bacteria</taxon>
        <taxon>Bacillati</taxon>
        <taxon>Cyanobacteriota</taxon>
        <taxon>Cyanophyceae</taxon>
        <taxon>Nostocales</taxon>
        <taxon>Hapalosiphonaceae</taxon>
        <taxon>Aetokthonos</taxon>
    </lineage>
</organism>
<feature type="repeat" description="WD" evidence="3">
    <location>
        <begin position="926"/>
        <end position="963"/>
    </location>
</feature>
<dbReference type="GO" id="GO:0003677">
    <property type="term" value="F:DNA binding"/>
    <property type="evidence" value="ECO:0007669"/>
    <property type="project" value="InterPro"/>
</dbReference>
<dbReference type="Pfam" id="PF00400">
    <property type="entry name" value="WD40"/>
    <property type="match status" value="8"/>
</dbReference>
<feature type="repeat" description="WD" evidence="3">
    <location>
        <begin position="1010"/>
        <end position="1051"/>
    </location>
</feature>
<dbReference type="Pfam" id="PF25173">
    <property type="entry name" value="Beta-prop_WDR3_1st"/>
    <property type="match status" value="1"/>
</dbReference>
<dbReference type="Pfam" id="PF08281">
    <property type="entry name" value="Sigma70_r4_2"/>
    <property type="match status" value="1"/>
</dbReference>
<reference evidence="6" key="1">
    <citation type="journal article" date="2021" name="Science">
        <title>Hunting the eagle killer: A cyanobacterial neurotoxin causes vacuolar myelinopathy.</title>
        <authorList>
            <person name="Breinlinger S."/>
            <person name="Phillips T.J."/>
            <person name="Haram B.N."/>
            <person name="Mares J."/>
            <person name="Martinez Yerena J.A."/>
            <person name="Hrouzek P."/>
            <person name="Sobotka R."/>
            <person name="Henderson W.M."/>
            <person name="Schmieder P."/>
            <person name="Williams S.M."/>
            <person name="Lauderdale J.D."/>
            <person name="Wilde H.D."/>
            <person name="Gerrin W."/>
            <person name="Kust A."/>
            <person name="Washington J.W."/>
            <person name="Wagner C."/>
            <person name="Geier B."/>
            <person name="Liebeke M."/>
            <person name="Enke H."/>
            <person name="Niedermeyer T.H.J."/>
            <person name="Wilde S.B."/>
        </authorList>
    </citation>
    <scope>NUCLEOTIDE SEQUENCE [LARGE SCALE GENOMIC DNA]</scope>
    <source>
        <strain evidence="6">Thurmond2011</strain>
    </source>
</reference>
<feature type="repeat" description="WD" evidence="3">
    <location>
        <begin position="968"/>
        <end position="1009"/>
    </location>
</feature>
<dbReference type="InterPro" id="IPR054557">
    <property type="entry name" value="NA-iREase1_dom"/>
</dbReference>
<comment type="caution">
    <text evidence="5">The sequence shown here is derived from an EMBL/GenBank/DDBJ whole genome shotgun (WGS) entry which is preliminary data.</text>
</comment>
<keyword evidence="6" id="KW-1185">Reference proteome</keyword>
<dbReference type="InterPro" id="IPR001680">
    <property type="entry name" value="WD40_rpt"/>
</dbReference>
<feature type="repeat" description="WD" evidence="3">
    <location>
        <begin position="843"/>
        <end position="884"/>
    </location>
</feature>
<dbReference type="PRINTS" id="PR00320">
    <property type="entry name" value="GPROTEINBRPT"/>
</dbReference>
<dbReference type="InterPro" id="IPR036388">
    <property type="entry name" value="WH-like_DNA-bd_sf"/>
</dbReference>
<gene>
    <name evidence="5" type="ORF">G7B40_011730</name>
</gene>
<dbReference type="RefSeq" id="WP_208340430.1">
    <property type="nucleotide sequence ID" value="NZ_CAWQFN010000657.1"/>
</dbReference>
<keyword evidence="2" id="KW-0677">Repeat</keyword>
<dbReference type="InterPro" id="IPR013324">
    <property type="entry name" value="RNA_pol_sigma_r3/r4-like"/>
</dbReference>
<accession>A0AAP5I5M6</accession>
<dbReference type="Proteomes" id="UP000667802">
    <property type="component" value="Unassembled WGS sequence"/>
</dbReference>
<dbReference type="PROSITE" id="PS50082">
    <property type="entry name" value="WD_REPEATS_2"/>
    <property type="match status" value="13"/>
</dbReference>
<dbReference type="Gene3D" id="2.130.10.10">
    <property type="entry name" value="YVTN repeat-like/Quinoprotein amine dehydrogenase"/>
    <property type="match status" value="5"/>
</dbReference>
<dbReference type="InterPro" id="IPR019775">
    <property type="entry name" value="WD40_repeat_CS"/>
</dbReference>
<dbReference type="SUPFAM" id="SSF50978">
    <property type="entry name" value="WD40 repeat-like"/>
    <property type="match status" value="2"/>
</dbReference>
<evidence type="ECO:0000256" key="1">
    <source>
        <dbReference type="ARBA" id="ARBA00022574"/>
    </source>
</evidence>
<feature type="repeat" description="WD" evidence="3">
    <location>
        <begin position="1311"/>
        <end position="1352"/>
    </location>
</feature>
<dbReference type="CDD" id="cd00200">
    <property type="entry name" value="WD40"/>
    <property type="match status" value="2"/>
</dbReference>
<name>A0AAP5I5M6_9CYAN</name>
<dbReference type="SMART" id="SM00320">
    <property type="entry name" value="WD40"/>
    <property type="match status" value="14"/>
</dbReference>
<protein>
    <submittedName>
        <fullName evidence="5">NACHT domain-containing protein</fullName>
    </submittedName>
</protein>
<evidence type="ECO:0000313" key="6">
    <source>
        <dbReference type="Proteomes" id="UP000667802"/>
    </source>
</evidence>
<feature type="repeat" description="WD" evidence="3">
    <location>
        <begin position="1141"/>
        <end position="1182"/>
    </location>
</feature>
<dbReference type="SUPFAM" id="SSF50965">
    <property type="entry name" value="Galactose oxidase, central domain"/>
    <property type="match status" value="1"/>
</dbReference>
<feature type="repeat" description="WD" evidence="3">
    <location>
        <begin position="1099"/>
        <end position="1140"/>
    </location>
</feature>
<dbReference type="InterPro" id="IPR013249">
    <property type="entry name" value="RNA_pol_sigma70_r4_t2"/>
</dbReference>
<dbReference type="SUPFAM" id="SSF88659">
    <property type="entry name" value="Sigma3 and sigma4 domains of RNA polymerase sigma factors"/>
    <property type="match status" value="1"/>
</dbReference>
<keyword evidence="1 3" id="KW-0853">WD repeat</keyword>
<feature type="repeat" description="WD" evidence="3">
    <location>
        <begin position="1058"/>
        <end position="1098"/>
    </location>
</feature>
<dbReference type="InterPro" id="IPR027417">
    <property type="entry name" value="P-loop_NTPase"/>
</dbReference>
<dbReference type="Pfam" id="PF22722">
    <property type="entry name" value="NA-iREase1"/>
    <property type="match status" value="1"/>
</dbReference>
<dbReference type="PROSITE" id="PS00678">
    <property type="entry name" value="WD_REPEATS_1"/>
    <property type="match status" value="10"/>
</dbReference>
<dbReference type="Gene3D" id="1.10.10.10">
    <property type="entry name" value="Winged helix-like DNA-binding domain superfamily/Winged helix DNA-binding domain"/>
    <property type="match status" value="1"/>
</dbReference>
<dbReference type="InterPro" id="IPR036322">
    <property type="entry name" value="WD40_repeat_dom_sf"/>
</dbReference>
<evidence type="ECO:0000256" key="2">
    <source>
        <dbReference type="ARBA" id="ARBA00022737"/>
    </source>
</evidence>
<dbReference type="PROSITE" id="PS50837">
    <property type="entry name" value="NACHT"/>
    <property type="match status" value="1"/>
</dbReference>
<dbReference type="GO" id="GO:0005829">
    <property type="term" value="C:cytosol"/>
    <property type="evidence" value="ECO:0007669"/>
    <property type="project" value="UniProtKB-ARBA"/>
</dbReference>
<evidence type="ECO:0000259" key="4">
    <source>
        <dbReference type="PROSITE" id="PS50837"/>
    </source>
</evidence>
<feature type="repeat" description="WD" evidence="3">
    <location>
        <begin position="1227"/>
        <end position="1268"/>
    </location>
</feature>
<feature type="repeat" description="WD" evidence="3">
    <location>
        <begin position="885"/>
        <end position="926"/>
    </location>
</feature>
<dbReference type="GO" id="GO:0006352">
    <property type="term" value="P:DNA-templated transcription initiation"/>
    <property type="evidence" value="ECO:0007669"/>
    <property type="project" value="InterPro"/>
</dbReference>
<dbReference type="PANTHER" id="PTHR19879">
    <property type="entry name" value="TRANSCRIPTION INITIATION FACTOR TFIID"/>
    <property type="match status" value="1"/>
</dbReference>
<proteinExistence type="predicted"/>
<dbReference type="Gene3D" id="3.40.50.300">
    <property type="entry name" value="P-loop containing nucleotide triphosphate hydrolases"/>
    <property type="match status" value="1"/>
</dbReference>
<dbReference type="SUPFAM" id="SSF52540">
    <property type="entry name" value="P-loop containing nucleoside triphosphate hydrolases"/>
    <property type="match status" value="1"/>
</dbReference>
<feature type="domain" description="NACHT" evidence="4">
    <location>
        <begin position="299"/>
        <end position="426"/>
    </location>
</feature>
<dbReference type="GO" id="GO:0016987">
    <property type="term" value="F:sigma factor activity"/>
    <property type="evidence" value="ECO:0007669"/>
    <property type="project" value="InterPro"/>
</dbReference>
<evidence type="ECO:0000313" key="5">
    <source>
        <dbReference type="EMBL" id="MDR9895231.1"/>
    </source>
</evidence>
<dbReference type="Pfam" id="PF05729">
    <property type="entry name" value="NACHT"/>
    <property type="match status" value="1"/>
</dbReference>
<feature type="repeat" description="WD" evidence="3">
    <location>
        <begin position="1269"/>
        <end position="1310"/>
    </location>
</feature>
<dbReference type="InterPro" id="IPR015943">
    <property type="entry name" value="WD40/YVTN_repeat-like_dom_sf"/>
</dbReference>
<dbReference type="InterPro" id="IPR020472">
    <property type="entry name" value="WD40_PAC1"/>
</dbReference>